<dbReference type="SUPFAM" id="SSF111369">
    <property type="entry name" value="HlyD-like secretion proteins"/>
    <property type="match status" value="1"/>
</dbReference>
<dbReference type="Pfam" id="PF25917">
    <property type="entry name" value="BSH_RND"/>
    <property type="match status" value="1"/>
</dbReference>
<reference evidence="5" key="1">
    <citation type="submission" date="2017-11" db="EMBL/GenBank/DDBJ databases">
        <title>The draft genome sequence of Chromatocurvus sp. F02.</title>
        <authorList>
            <person name="Du Z.-J."/>
            <person name="Chang Y.-Q."/>
        </authorList>
    </citation>
    <scope>NUCLEOTIDE SEQUENCE [LARGE SCALE GENOMIC DNA]</scope>
    <source>
        <strain evidence="5">F02</strain>
    </source>
</reference>
<dbReference type="GO" id="GO:0015562">
    <property type="term" value="F:efflux transmembrane transporter activity"/>
    <property type="evidence" value="ECO:0007669"/>
    <property type="project" value="TreeGrafter"/>
</dbReference>
<keyword evidence="5" id="KW-1185">Reference proteome</keyword>
<keyword evidence="2" id="KW-0175">Coiled coil</keyword>
<gene>
    <name evidence="4" type="ORF">CWI75_00335</name>
</gene>
<feature type="coiled-coil region" evidence="2">
    <location>
        <begin position="145"/>
        <end position="179"/>
    </location>
</feature>
<organism evidence="4 5">
    <name type="scientific">Kineobactrum sediminis</name>
    <dbReference type="NCBI Taxonomy" id="1905677"/>
    <lineage>
        <taxon>Bacteria</taxon>
        <taxon>Pseudomonadati</taxon>
        <taxon>Pseudomonadota</taxon>
        <taxon>Gammaproteobacteria</taxon>
        <taxon>Cellvibrionales</taxon>
        <taxon>Halieaceae</taxon>
        <taxon>Kineobactrum</taxon>
    </lineage>
</organism>
<evidence type="ECO:0000256" key="1">
    <source>
        <dbReference type="ARBA" id="ARBA00009477"/>
    </source>
</evidence>
<feature type="domain" description="Multidrug resistance protein MdtA-like barrel-sandwich hybrid" evidence="3">
    <location>
        <begin position="80"/>
        <end position="208"/>
    </location>
</feature>
<dbReference type="AlphaFoldDB" id="A0A2N5Y630"/>
<dbReference type="PANTHER" id="PTHR30469">
    <property type="entry name" value="MULTIDRUG RESISTANCE PROTEIN MDTA"/>
    <property type="match status" value="1"/>
</dbReference>
<evidence type="ECO:0000313" key="4">
    <source>
        <dbReference type="EMBL" id="PLW83848.1"/>
    </source>
</evidence>
<sequence>MQRAQKKSLFRQRSTLIAGLIFLTVVIWMLSGALDDPETTQSEETAIEQADEAMSVRVLESRRQVIQDQVMISGRTLADRSVAVKAETDGVVRRMNFERGDRVAEGDLLLELAMESRDARLLEARSLLEQREIDFRGAQSLYRQNSISETELAKARAALESARAQLKMAVLEAERTQIKAPIEGDIETRDVEVGDFLSRGAPVATIVDLNPIRVRGFLSERYLNQIKAGSRAEVQLVNGSTREGEVSFVGRVAGAATRTFPVEVLLDNTDRTIIEGLTAEITLFAGELSAHRLPSSMLTLADDGTLGVKGVNEADKVVFYAVNVVRDTPEGVWLSGLPESVPLIAVGHEFVSAGQRVETVPYEGLEPPGERE</sequence>
<dbReference type="Gene3D" id="1.10.287.470">
    <property type="entry name" value="Helix hairpin bin"/>
    <property type="match status" value="1"/>
</dbReference>
<dbReference type="InterPro" id="IPR006143">
    <property type="entry name" value="RND_pump_MFP"/>
</dbReference>
<dbReference type="GO" id="GO:1990281">
    <property type="term" value="C:efflux pump complex"/>
    <property type="evidence" value="ECO:0007669"/>
    <property type="project" value="TreeGrafter"/>
</dbReference>
<evidence type="ECO:0000313" key="5">
    <source>
        <dbReference type="Proteomes" id="UP000234845"/>
    </source>
</evidence>
<dbReference type="Gene3D" id="2.40.50.100">
    <property type="match status" value="1"/>
</dbReference>
<protein>
    <submittedName>
        <fullName evidence="4">Efflux RND transporter periplasmic adaptor subunit</fullName>
    </submittedName>
</protein>
<dbReference type="Gene3D" id="2.40.30.170">
    <property type="match status" value="1"/>
</dbReference>
<dbReference type="Proteomes" id="UP000234845">
    <property type="component" value="Unassembled WGS sequence"/>
</dbReference>
<dbReference type="InterPro" id="IPR058625">
    <property type="entry name" value="MdtA-like_BSH"/>
</dbReference>
<dbReference type="PANTHER" id="PTHR30469:SF29">
    <property type="entry name" value="BLR2860 PROTEIN"/>
    <property type="match status" value="1"/>
</dbReference>
<proteinExistence type="inferred from homology"/>
<name>A0A2N5Y630_9GAMM</name>
<evidence type="ECO:0000259" key="3">
    <source>
        <dbReference type="Pfam" id="PF25917"/>
    </source>
</evidence>
<comment type="similarity">
    <text evidence="1">Belongs to the membrane fusion protein (MFP) (TC 8.A.1) family.</text>
</comment>
<evidence type="ECO:0000256" key="2">
    <source>
        <dbReference type="SAM" id="Coils"/>
    </source>
</evidence>
<dbReference type="EMBL" id="PKLZ01000001">
    <property type="protein sequence ID" value="PLW83848.1"/>
    <property type="molecule type" value="Genomic_DNA"/>
</dbReference>
<accession>A0A2N5Y630</accession>
<comment type="caution">
    <text evidence="4">The sequence shown here is derived from an EMBL/GenBank/DDBJ whole genome shotgun (WGS) entry which is preliminary data.</text>
</comment>
<dbReference type="OrthoDB" id="9806939at2"/>
<dbReference type="NCBIfam" id="TIGR01730">
    <property type="entry name" value="RND_mfp"/>
    <property type="match status" value="1"/>
</dbReference>
<dbReference type="RefSeq" id="WP_101519484.1">
    <property type="nucleotide sequence ID" value="NZ_PKLZ01000001.1"/>
</dbReference>